<evidence type="ECO:0000256" key="1">
    <source>
        <dbReference type="SAM" id="MobiDB-lite"/>
    </source>
</evidence>
<protein>
    <submittedName>
        <fullName evidence="2">Uncharacterized protein</fullName>
    </submittedName>
</protein>
<keyword evidence="3" id="KW-1185">Reference proteome</keyword>
<evidence type="ECO:0000313" key="2">
    <source>
        <dbReference type="EMBL" id="MBD2842715.1"/>
    </source>
</evidence>
<reference evidence="2 3" key="1">
    <citation type="submission" date="2020-09" db="EMBL/GenBank/DDBJ databases">
        <authorList>
            <person name="Yoon J.-W."/>
        </authorList>
    </citation>
    <scope>NUCLEOTIDE SEQUENCE [LARGE SCALE GENOMIC DNA]</scope>
    <source>
        <strain evidence="2 3">KMU-140</strain>
    </source>
</reference>
<comment type="caution">
    <text evidence="2">The sequence shown here is derived from an EMBL/GenBank/DDBJ whole genome shotgun (WGS) entry which is preliminary data.</text>
</comment>
<feature type="compositionally biased region" description="Basic and acidic residues" evidence="1">
    <location>
        <begin position="110"/>
        <end position="125"/>
    </location>
</feature>
<gene>
    <name evidence="2" type="ORF">IB285_10645</name>
</gene>
<evidence type="ECO:0000313" key="3">
    <source>
        <dbReference type="Proteomes" id="UP000635384"/>
    </source>
</evidence>
<accession>A0ABR8KSZ4</accession>
<name>A0ABR8KSZ4_9SPHN</name>
<dbReference type="Proteomes" id="UP000635384">
    <property type="component" value="Unassembled WGS sequence"/>
</dbReference>
<dbReference type="RefSeq" id="WP_190788156.1">
    <property type="nucleotide sequence ID" value="NZ_JACXLC010000001.1"/>
</dbReference>
<feature type="region of interest" description="Disordered" evidence="1">
    <location>
        <begin position="80"/>
        <end position="125"/>
    </location>
</feature>
<sequence length="125" mass="13942">MPNAEPIQPRIEIRLSASLIDAGGGVLKIGDQLILGEESIHTRQFDAEDTFDSDAWIDECAERVIADLLRQARGIAAAEKNGLIGKKHRSPSRVKDSRQLAQEPLETADPEIHAHYLRYKEEKNS</sequence>
<organism evidence="2 3">
    <name type="scientific">Erythrobacter rubeus</name>
    <dbReference type="NCBI Taxonomy" id="2760803"/>
    <lineage>
        <taxon>Bacteria</taxon>
        <taxon>Pseudomonadati</taxon>
        <taxon>Pseudomonadota</taxon>
        <taxon>Alphaproteobacteria</taxon>
        <taxon>Sphingomonadales</taxon>
        <taxon>Erythrobacteraceae</taxon>
        <taxon>Erythrobacter/Porphyrobacter group</taxon>
        <taxon>Erythrobacter</taxon>
    </lineage>
</organism>
<proteinExistence type="predicted"/>
<dbReference type="EMBL" id="JACXLC010000001">
    <property type="protein sequence ID" value="MBD2842715.1"/>
    <property type="molecule type" value="Genomic_DNA"/>
</dbReference>